<protein>
    <submittedName>
        <fullName evidence="1">Uncharacterized protein</fullName>
    </submittedName>
</protein>
<dbReference type="Proteomes" id="UP000828390">
    <property type="component" value="Unassembled WGS sequence"/>
</dbReference>
<evidence type="ECO:0000313" key="1">
    <source>
        <dbReference type="EMBL" id="KAH3827499.1"/>
    </source>
</evidence>
<comment type="caution">
    <text evidence="1">The sequence shown here is derived from an EMBL/GenBank/DDBJ whole genome shotgun (WGS) entry which is preliminary data.</text>
</comment>
<organism evidence="1 2">
    <name type="scientific">Dreissena polymorpha</name>
    <name type="common">Zebra mussel</name>
    <name type="synonym">Mytilus polymorpha</name>
    <dbReference type="NCBI Taxonomy" id="45954"/>
    <lineage>
        <taxon>Eukaryota</taxon>
        <taxon>Metazoa</taxon>
        <taxon>Spiralia</taxon>
        <taxon>Lophotrochozoa</taxon>
        <taxon>Mollusca</taxon>
        <taxon>Bivalvia</taxon>
        <taxon>Autobranchia</taxon>
        <taxon>Heteroconchia</taxon>
        <taxon>Euheterodonta</taxon>
        <taxon>Imparidentia</taxon>
        <taxon>Neoheterodontei</taxon>
        <taxon>Myida</taxon>
        <taxon>Dreissenoidea</taxon>
        <taxon>Dreissenidae</taxon>
        <taxon>Dreissena</taxon>
    </lineage>
</organism>
<sequence>MPQTIGGREYKMAPLVIIQKDEDTRLNDIEEKYMLTTTPNKGKQNKRRERKSKRKTVTLDFFRSLF</sequence>
<dbReference type="AlphaFoldDB" id="A0A9D4H163"/>
<gene>
    <name evidence="1" type="ORF">DPMN_129434</name>
</gene>
<evidence type="ECO:0000313" key="2">
    <source>
        <dbReference type="Proteomes" id="UP000828390"/>
    </source>
</evidence>
<name>A0A9D4H163_DREPO</name>
<dbReference type="EMBL" id="JAIWYP010000005">
    <property type="protein sequence ID" value="KAH3827499.1"/>
    <property type="molecule type" value="Genomic_DNA"/>
</dbReference>
<reference evidence="1" key="1">
    <citation type="journal article" date="2019" name="bioRxiv">
        <title>The Genome of the Zebra Mussel, Dreissena polymorpha: A Resource for Invasive Species Research.</title>
        <authorList>
            <person name="McCartney M.A."/>
            <person name="Auch B."/>
            <person name="Kono T."/>
            <person name="Mallez S."/>
            <person name="Zhang Y."/>
            <person name="Obille A."/>
            <person name="Becker A."/>
            <person name="Abrahante J.E."/>
            <person name="Garbe J."/>
            <person name="Badalamenti J.P."/>
            <person name="Herman A."/>
            <person name="Mangelson H."/>
            <person name="Liachko I."/>
            <person name="Sullivan S."/>
            <person name="Sone E.D."/>
            <person name="Koren S."/>
            <person name="Silverstein K.A.T."/>
            <person name="Beckman K.B."/>
            <person name="Gohl D.M."/>
        </authorList>
    </citation>
    <scope>NUCLEOTIDE SEQUENCE</scope>
    <source>
        <strain evidence="1">Duluth1</strain>
        <tissue evidence="1">Whole animal</tissue>
    </source>
</reference>
<reference evidence="1" key="2">
    <citation type="submission" date="2020-11" db="EMBL/GenBank/DDBJ databases">
        <authorList>
            <person name="McCartney M.A."/>
            <person name="Auch B."/>
            <person name="Kono T."/>
            <person name="Mallez S."/>
            <person name="Becker A."/>
            <person name="Gohl D.M."/>
            <person name="Silverstein K.A.T."/>
            <person name="Koren S."/>
            <person name="Bechman K.B."/>
            <person name="Herman A."/>
            <person name="Abrahante J.E."/>
            <person name="Garbe J."/>
        </authorList>
    </citation>
    <scope>NUCLEOTIDE SEQUENCE</scope>
    <source>
        <strain evidence="1">Duluth1</strain>
        <tissue evidence="1">Whole animal</tissue>
    </source>
</reference>
<keyword evidence="2" id="KW-1185">Reference proteome</keyword>
<accession>A0A9D4H163</accession>
<proteinExistence type="predicted"/>